<keyword evidence="3" id="KW-1185">Reference proteome</keyword>
<dbReference type="RefSeq" id="WP_283345247.1">
    <property type="nucleotide sequence ID" value="NZ_JASHIF010000012.1"/>
</dbReference>
<dbReference type="CDD" id="cd04301">
    <property type="entry name" value="NAT_SF"/>
    <property type="match status" value="1"/>
</dbReference>
<proteinExistence type="predicted"/>
<dbReference type="SUPFAM" id="SSF55729">
    <property type="entry name" value="Acyl-CoA N-acyltransferases (Nat)"/>
    <property type="match status" value="1"/>
</dbReference>
<evidence type="ECO:0000259" key="1">
    <source>
        <dbReference type="PROSITE" id="PS51186"/>
    </source>
</evidence>
<dbReference type="InterPro" id="IPR016181">
    <property type="entry name" value="Acyl_CoA_acyltransferase"/>
</dbReference>
<dbReference type="EMBL" id="JASHIF010000012">
    <property type="protein sequence ID" value="MDI9860583.1"/>
    <property type="molecule type" value="Genomic_DNA"/>
</dbReference>
<gene>
    <name evidence="2" type="ORF">QM524_15315</name>
</gene>
<organism evidence="2 3">
    <name type="scientific">Flectobacillus roseus</name>
    <dbReference type="NCBI Taxonomy" id="502259"/>
    <lineage>
        <taxon>Bacteria</taxon>
        <taxon>Pseudomonadati</taxon>
        <taxon>Bacteroidota</taxon>
        <taxon>Cytophagia</taxon>
        <taxon>Cytophagales</taxon>
        <taxon>Flectobacillaceae</taxon>
        <taxon>Flectobacillus</taxon>
    </lineage>
</organism>
<dbReference type="InterPro" id="IPR000182">
    <property type="entry name" value="GNAT_dom"/>
</dbReference>
<accession>A0ABT6YAH3</accession>
<dbReference type="Proteomes" id="UP001236507">
    <property type="component" value="Unassembled WGS sequence"/>
</dbReference>
<dbReference type="Pfam" id="PF00583">
    <property type="entry name" value="Acetyltransf_1"/>
    <property type="match status" value="1"/>
</dbReference>
<feature type="domain" description="N-acetyltransferase" evidence="1">
    <location>
        <begin position="3"/>
        <end position="146"/>
    </location>
</feature>
<evidence type="ECO:0000313" key="2">
    <source>
        <dbReference type="EMBL" id="MDI9860583.1"/>
    </source>
</evidence>
<comment type="caution">
    <text evidence="2">The sequence shown here is derived from an EMBL/GenBank/DDBJ whole genome shotgun (WGS) entry which is preliminary data.</text>
</comment>
<name>A0ABT6YAH3_9BACT</name>
<protein>
    <submittedName>
        <fullName evidence="2">GNAT family N-acetyltransferase</fullName>
    </submittedName>
</protein>
<reference evidence="2 3" key="1">
    <citation type="submission" date="2023-05" db="EMBL/GenBank/DDBJ databases">
        <title>Novel species of genus Flectobacillus isolated from stream in China.</title>
        <authorList>
            <person name="Lu H."/>
        </authorList>
    </citation>
    <scope>NUCLEOTIDE SEQUENCE [LARGE SCALE GENOMIC DNA]</scope>
    <source>
        <strain evidence="2 3">KCTC 42575</strain>
    </source>
</reference>
<evidence type="ECO:0000313" key="3">
    <source>
        <dbReference type="Proteomes" id="UP001236507"/>
    </source>
</evidence>
<sequence>MQISYRQGSVEDILSISAGIPEFENLYTKEVYQERFEHSPKHLILVAYDEDIPVGFKAGYQKSNDGSFYSWMGAVLPAYRKQKIAKNLADQMEDWAKKEGYSSIIFKTRNYLKAMQIFGISNGFQIIDFEKREPIEQSRILLQKYL</sequence>
<dbReference type="Gene3D" id="3.40.630.30">
    <property type="match status" value="1"/>
</dbReference>
<dbReference type="PROSITE" id="PS51186">
    <property type="entry name" value="GNAT"/>
    <property type="match status" value="1"/>
</dbReference>